<dbReference type="STRING" id="4999.A0A1Y1UJZ0"/>
<feature type="domain" description="Peptidase M24" evidence="1">
    <location>
        <begin position="228"/>
        <end position="445"/>
    </location>
</feature>
<proteinExistence type="predicted"/>
<organism evidence="2 3">
    <name type="scientific">Kockovaella imperatae</name>
    <dbReference type="NCBI Taxonomy" id="4999"/>
    <lineage>
        <taxon>Eukaryota</taxon>
        <taxon>Fungi</taxon>
        <taxon>Dikarya</taxon>
        <taxon>Basidiomycota</taxon>
        <taxon>Agaricomycotina</taxon>
        <taxon>Tremellomycetes</taxon>
        <taxon>Tremellales</taxon>
        <taxon>Cuniculitremaceae</taxon>
        <taxon>Kockovaella</taxon>
    </lineage>
</organism>
<dbReference type="RefSeq" id="XP_021872224.1">
    <property type="nucleotide sequence ID" value="XM_022015271.1"/>
</dbReference>
<dbReference type="InterPro" id="IPR050659">
    <property type="entry name" value="Peptidase_M24B"/>
</dbReference>
<dbReference type="OrthoDB" id="9995434at2759"/>
<dbReference type="Gene3D" id="3.90.230.10">
    <property type="entry name" value="Creatinase/methionine aminopeptidase superfamily"/>
    <property type="match status" value="1"/>
</dbReference>
<dbReference type="Proteomes" id="UP000193218">
    <property type="component" value="Unassembled WGS sequence"/>
</dbReference>
<gene>
    <name evidence="2" type="ORF">BD324DRAFT_620359</name>
</gene>
<dbReference type="AlphaFoldDB" id="A0A1Y1UJZ0"/>
<dbReference type="PANTHER" id="PTHR46112">
    <property type="entry name" value="AMINOPEPTIDASE"/>
    <property type="match status" value="1"/>
</dbReference>
<name>A0A1Y1UJZ0_9TREE</name>
<dbReference type="SUPFAM" id="SSF55920">
    <property type="entry name" value="Creatinase/aminopeptidase"/>
    <property type="match status" value="1"/>
</dbReference>
<evidence type="ECO:0000313" key="2">
    <source>
        <dbReference type="EMBL" id="ORX38302.1"/>
    </source>
</evidence>
<dbReference type="GeneID" id="33557079"/>
<sequence>MDQKASLPIVRDDEPSTNVTRQSSLKKIWIKGLLQACLILLILSRLFTIWSSSSLSQLDPTLRAHCQDLLQVPHGYYSSRLDRLVSTLEANDNATWIAEPGASATYYLGGFSKSDWFLSERPLLLVIRPTGKVFILTPAFEQLRAQKVSKTSEIENEWIAWAENENPYEVLFKALGDENEIRLVIDGQVRNFISEGLTEISGVSLAPRQAGKDVSLLRERKDPREVGLLKCANQMTLHAIRETRKRMYMGIRESETRKILDQELAKTGLKGDGGLVLFGGDAALPHGSGTDKKLGREDLVLIDVGGSWGGYTADITRTFALSISRIPDQHLEIWETVRQAQYAPFDLLKRSNSSCPPTFGDLDAAARKTVNAKYSTSGFDIFTHRLGHGIGLEGHERPYLVPGALDHPQAGHVFSLEPGVYVPMGKPAGGLEDVGVRLEDCFVVIEAEDGSLGGEWLSGPVAKWGDI</sequence>
<keyword evidence="3" id="KW-1185">Reference proteome</keyword>
<reference evidence="2 3" key="1">
    <citation type="submission" date="2017-03" db="EMBL/GenBank/DDBJ databases">
        <title>Widespread Adenine N6-methylation of Active Genes in Fungi.</title>
        <authorList>
            <consortium name="DOE Joint Genome Institute"/>
            <person name="Mondo S.J."/>
            <person name="Dannebaum R.O."/>
            <person name="Kuo R.C."/>
            <person name="Louie K.B."/>
            <person name="Bewick A.J."/>
            <person name="Labutti K."/>
            <person name="Haridas S."/>
            <person name="Kuo A."/>
            <person name="Salamov A."/>
            <person name="Ahrendt S.R."/>
            <person name="Lau R."/>
            <person name="Bowen B.P."/>
            <person name="Lipzen A."/>
            <person name="Sullivan W."/>
            <person name="Andreopoulos W.B."/>
            <person name="Clum A."/>
            <person name="Lindquist E."/>
            <person name="Daum C."/>
            <person name="Northen T.R."/>
            <person name="Ramamoorthy G."/>
            <person name="Schmitz R.J."/>
            <person name="Gryganskyi A."/>
            <person name="Culley D."/>
            <person name="Magnuson J."/>
            <person name="James T.Y."/>
            <person name="O'Malley M.A."/>
            <person name="Stajich J.E."/>
            <person name="Spatafora J.W."/>
            <person name="Visel A."/>
            <person name="Grigoriev I.V."/>
        </authorList>
    </citation>
    <scope>NUCLEOTIDE SEQUENCE [LARGE SCALE GENOMIC DNA]</scope>
    <source>
        <strain evidence="2 3">NRRL Y-17943</strain>
    </source>
</reference>
<dbReference type="InParanoid" id="A0A1Y1UJZ0"/>
<dbReference type="InterPro" id="IPR036005">
    <property type="entry name" value="Creatinase/aminopeptidase-like"/>
</dbReference>
<evidence type="ECO:0000259" key="1">
    <source>
        <dbReference type="Pfam" id="PF00557"/>
    </source>
</evidence>
<protein>
    <submittedName>
        <fullName evidence="2">Peptidase M24, structural domain-containing protein</fullName>
    </submittedName>
</protein>
<dbReference type="EMBL" id="NBSH01000004">
    <property type="protein sequence ID" value="ORX38302.1"/>
    <property type="molecule type" value="Genomic_DNA"/>
</dbReference>
<accession>A0A1Y1UJZ0</accession>
<dbReference type="Gene3D" id="3.40.350.10">
    <property type="entry name" value="Creatinase/prolidase N-terminal domain"/>
    <property type="match status" value="1"/>
</dbReference>
<dbReference type="Pfam" id="PF00557">
    <property type="entry name" value="Peptidase_M24"/>
    <property type="match status" value="1"/>
</dbReference>
<dbReference type="InterPro" id="IPR000994">
    <property type="entry name" value="Pept_M24"/>
</dbReference>
<evidence type="ECO:0000313" key="3">
    <source>
        <dbReference type="Proteomes" id="UP000193218"/>
    </source>
</evidence>
<comment type="caution">
    <text evidence="2">The sequence shown here is derived from an EMBL/GenBank/DDBJ whole genome shotgun (WGS) entry which is preliminary data.</text>
</comment>
<dbReference type="InterPro" id="IPR029149">
    <property type="entry name" value="Creatin/AminoP/Spt16_N"/>
</dbReference>
<dbReference type="SUPFAM" id="SSF53092">
    <property type="entry name" value="Creatinase/prolidase N-terminal domain"/>
    <property type="match status" value="1"/>
</dbReference>
<dbReference type="PANTHER" id="PTHR46112:SF2">
    <property type="entry name" value="XAA-PRO AMINOPEPTIDASE P-RELATED"/>
    <property type="match status" value="1"/>
</dbReference>